<protein>
    <submittedName>
        <fullName evidence="1">Uncharacterized protein</fullName>
    </submittedName>
</protein>
<feature type="non-terminal residue" evidence="1">
    <location>
        <position position="93"/>
    </location>
</feature>
<sequence length="93" mass="11059">PEIRMKIAESLNKFSLWAQLEPIEWDPEELKGMFDKVFVGEGLGKSGWTRKPGSWWGQRKKVFDGHRGRNFLQEIDMRIEEIEDGLEKWRSEH</sequence>
<dbReference type="Proteomes" id="UP000235672">
    <property type="component" value="Unassembled WGS sequence"/>
</dbReference>
<evidence type="ECO:0000313" key="1">
    <source>
        <dbReference type="EMBL" id="PMD24917.1"/>
    </source>
</evidence>
<proteinExistence type="predicted"/>
<dbReference type="AlphaFoldDB" id="A0A2J6QF71"/>
<accession>A0A2J6QF71</accession>
<evidence type="ECO:0000313" key="2">
    <source>
        <dbReference type="Proteomes" id="UP000235672"/>
    </source>
</evidence>
<gene>
    <name evidence="1" type="ORF">NA56DRAFT_557279</name>
</gene>
<dbReference type="OrthoDB" id="3518858at2759"/>
<keyword evidence="2" id="KW-1185">Reference proteome</keyword>
<dbReference type="EMBL" id="KZ613471">
    <property type="protein sequence ID" value="PMD24917.1"/>
    <property type="molecule type" value="Genomic_DNA"/>
</dbReference>
<feature type="non-terminal residue" evidence="1">
    <location>
        <position position="1"/>
    </location>
</feature>
<organism evidence="1 2">
    <name type="scientific">Hyaloscypha hepaticicola</name>
    <dbReference type="NCBI Taxonomy" id="2082293"/>
    <lineage>
        <taxon>Eukaryota</taxon>
        <taxon>Fungi</taxon>
        <taxon>Dikarya</taxon>
        <taxon>Ascomycota</taxon>
        <taxon>Pezizomycotina</taxon>
        <taxon>Leotiomycetes</taxon>
        <taxon>Helotiales</taxon>
        <taxon>Hyaloscyphaceae</taxon>
        <taxon>Hyaloscypha</taxon>
    </lineage>
</organism>
<reference evidence="1 2" key="1">
    <citation type="submission" date="2016-05" db="EMBL/GenBank/DDBJ databases">
        <title>A degradative enzymes factory behind the ericoid mycorrhizal symbiosis.</title>
        <authorList>
            <consortium name="DOE Joint Genome Institute"/>
            <person name="Martino E."/>
            <person name="Morin E."/>
            <person name="Grelet G."/>
            <person name="Kuo A."/>
            <person name="Kohler A."/>
            <person name="Daghino S."/>
            <person name="Barry K."/>
            <person name="Choi C."/>
            <person name="Cichocki N."/>
            <person name="Clum A."/>
            <person name="Copeland A."/>
            <person name="Hainaut M."/>
            <person name="Haridas S."/>
            <person name="Labutti K."/>
            <person name="Lindquist E."/>
            <person name="Lipzen A."/>
            <person name="Khouja H.-R."/>
            <person name="Murat C."/>
            <person name="Ohm R."/>
            <person name="Olson A."/>
            <person name="Spatafora J."/>
            <person name="Veneault-Fourrey C."/>
            <person name="Henrissat B."/>
            <person name="Grigoriev I."/>
            <person name="Martin F."/>
            <person name="Perotto S."/>
        </authorList>
    </citation>
    <scope>NUCLEOTIDE SEQUENCE [LARGE SCALE GENOMIC DNA]</scope>
    <source>
        <strain evidence="1 2">UAMH 7357</strain>
    </source>
</reference>
<name>A0A2J6QF71_9HELO</name>